<dbReference type="GO" id="GO:0036064">
    <property type="term" value="C:ciliary basal body"/>
    <property type="evidence" value="ECO:0007669"/>
    <property type="project" value="TreeGrafter"/>
</dbReference>
<evidence type="ECO:0000256" key="1">
    <source>
        <dbReference type="ARBA" id="ARBA00004138"/>
    </source>
</evidence>
<feature type="domain" description="IF140/IFT172/WDR19 TPR" evidence="7">
    <location>
        <begin position="170"/>
        <end position="206"/>
    </location>
</feature>
<dbReference type="PANTHER" id="PTHR15722:SF7">
    <property type="entry name" value="INTRAFLAGELLAR TRANSPORT PROTEIN 140 HOMOLOG"/>
    <property type="match status" value="1"/>
</dbReference>
<organism evidence="8 9">
    <name type="scientific">Myodes glareolus</name>
    <name type="common">Bank vole</name>
    <name type="synonym">Clethrionomys glareolus</name>
    <dbReference type="NCBI Taxonomy" id="447135"/>
    <lineage>
        <taxon>Eukaryota</taxon>
        <taxon>Metazoa</taxon>
        <taxon>Chordata</taxon>
        <taxon>Craniata</taxon>
        <taxon>Vertebrata</taxon>
        <taxon>Euteleostomi</taxon>
        <taxon>Mammalia</taxon>
        <taxon>Eutheria</taxon>
        <taxon>Euarchontoglires</taxon>
        <taxon>Glires</taxon>
        <taxon>Rodentia</taxon>
        <taxon>Myomorpha</taxon>
        <taxon>Muroidea</taxon>
        <taxon>Cricetidae</taxon>
        <taxon>Arvicolinae</taxon>
        <taxon>Myodes</taxon>
    </lineage>
</organism>
<feature type="domain" description="IF140/IFT172/WDR19 TPR" evidence="7">
    <location>
        <begin position="11"/>
        <end position="141"/>
    </location>
</feature>
<comment type="subcellular location">
    <subcellularLocation>
        <location evidence="1">Cell projection</location>
        <location evidence="1">Cilium</location>
    </subcellularLocation>
</comment>
<dbReference type="InterPro" id="IPR056156">
    <property type="entry name" value="TPR_IF140_C"/>
</dbReference>
<dbReference type="GO" id="GO:0030991">
    <property type="term" value="C:intraciliary transport particle A"/>
    <property type="evidence" value="ECO:0007669"/>
    <property type="project" value="TreeGrafter"/>
</dbReference>
<dbReference type="InterPro" id="IPR011990">
    <property type="entry name" value="TPR-like_helical_dom_sf"/>
</dbReference>
<accession>A0AAW0HJY3</accession>
<sequence length="630" mass="72640">MLPWPGPYGTDETVWENMARMCVKTQRLDVAKVCLGNMGHARGARALREAEREPELEARVAMLAIQLGMLEEAEQLYKKCKRYDLLNKLYQASDQWQRAVEVAELHDRVHLRTTYYNYAKHLEASADCGLALSYTKHENAQTAGLQASCTVLRYPDMAPGREAKWNSSFFHSYEKSDTHRFEVPRMLSEDLQSLELYINRMKDKTAGRAMPSSLQENGLDDQLMNLALLSSPEDMIEAARYYEEKGEQMDRAVMLYHKAGHFSKALELAFTTQQFAALQLIAEDLDEKSDPALLARCSDFCIEHRQFEKAVELLLAAKKYHEALQLCLEQNMTITEEMAEKMTVSKDSKDLSEESRRELLEQIANCCMRQGNYHLATKKYTQAGNKLKAMRALLKSGDTEKIVFFAGVSRQKELYIMAANYLQSLDWRKEPEIMKNIISFYTKGRALDLLAGFYDACAQVEIDEYQNYDKAHGALTEAYKCLSKAKAKSPLDQETKLAQLQSKMTLVKRFIQARRTYTEDPKESVRQCELLLEEPDLDSTIRIGDVYGFLVEHHVQMEEYQMAYKYLEEMRKRLPSANISYYVDQRTVDTVHQGLGLPLSRTIPERVRHNSMEDHKDVYEEVMEEVENDS</sequence>
<dbReference type="SUPFAM" id="SSF48452">
    <property type="entry name" value="TPR-like"/>
    <property type="match status" value="1"/>
</dbReference>
<dbReference type="GO" id="GO:0035721">
    <property type="term" value="P:intraciliary retrograde transport"/>
    <property type="evidence" value="ECO:0007669"/>
    <property type="project" value="TreeGrafter"/>
</dbReference>
<keyword evidence="4" id="KW-0969">Cilium</keyword>
<reference evidence="8 9" key="1">
    <citation type="journal article" date="2023" name="bioRxiv">
        <title>Conserved and derived expression patterns and positive selection on dental genes reveal complex evolutionary context of ever-growing rodent molars.</title>
        <authorList>
            <person name="Calamari Z.T."/>
            <person name="Song A."/>
            <person name="Cohen E."/>
            <person name="Akter M."/>
            <person name="Roy R.D."/>
            <person name="Hallikas O."/>
            <person name="Christensen M.M."/>
            <person name="Li P."/>
            <person name="Marangoni P."/>
            <person name="Jernvall J."/>
            <person name="Klein O.D."/>
        </authorList>
    </citation>
    <scope>NUCLEOTIDE SEQUENCE [LARGE SCALE GENOMIC DNA]</scope>
    <source>
        <strain evidence="8">V071</strain>
    </source>
</reference>
<name>A0AAW0HJY3_MYOGA</name>
<dbReference type="Pfam" id="PF24760">
    <property type="entry name" value="TPR_IF140_C"/>
    <property type="match status" value="1"/>
</dbReference>
<comment type="caution">
    <text evidence="8">The sequence shown here is derived from an EMBL/GenBank/DDBJ whole genome shotgun (WGS) entry which is preliminary data.</text>
</comment>
<keyword evidence="3" id="KW-0677">Repeat</keyword>
<evidence type="ECO:0000256" key="3">
    <source>
        <dbReference type="ARBA" id="ARBA00022737"/>
    </source>
</evidence>
<keyword evidence="9" id="KW-1185">Reference proteome</keyword>
<evidence type="ECO:0000259" key="6">
    <source>
        <dbReference type="Pfam" id="PF24760"/>
    </source>
</evidence>
<dbReference type="EMBL" id="JBBHLL010000483">
    <property type="protein sequence ID" value="KAK7801915.1"/>
    <property type="molecule type" value="Genomic_DNA"/>
</dbReference>
<evidence type="ECO:0000256" key="2">
    <source>
        <dbReference type="ARBA" id="ARBA00022574"/>
    </source>
</evidence>
<keyword evidence="5" id="KW-0966">Cell projection</keyword>
<dbReference type="AlphaFoldDB" id="A0AAW0HJY3"/>
<dbReference type="InterPro" id="IPR056168">
    <property type="entry name" value="TPR_IF140/IFT172/WDR19"/>
</dbReference>
<gene>
    <name evidence="8" type="ORF">U0070_005902</name>
</gene>
<evidence type="ECO:0000256" key="4">
    <source>
        <dbReference type="ARBA" id="ARBA00023069"/>
    </source>
</evidence>
<dbReference type="Proteomes" id="UP001488838">
    <property type="component" value="Unassembled WGS sequence"/>
</dbReference>
<evidence type="ECO:0000313" key="9">
    <source>
        <dbReference type="Proteomes" id="UP001488838"/>
    </source>
</evidence>
<feature type="domain" description="IF140/IFT172/WDR19 TPR" evidence="7">
    <location>
        <begin position="215"/>
        <end position="440"/>
    </location>
</feature>
<evidence type="ECO:0000313" key="8">
    <source>
        <dbReference type="EMBL" id="KAK7801915.1"/>
    </source>
</evidence>
<proteinExistence type="predicted"/>
<evidence type="ECO:0008006" key="10">
    <source>
        <dbReference type="Google" id="ProtNLM"/>
    </source>
</evidence>
<dbReference type="GO" id="GO:0005930">
    <property type="term" value="C:axoneme"/>
    <property type="evidence" value="ECO:0007669"/>
    <property type="project" value="TreeGrafter"/>
</dbReference>
<evidence type="ECO:0000259" key="7">
    <source>
        <dbReference type="Pfam" id="PF24762"/>
    </source>
</evidence>
<dbReference type="Pfam" id="PF24762">
    <property type="entry name" value="TPR_IF140-IFT172"/>
    <property type="match status" value="3"/>
</dbReference>
<dbReference type="PANTHER" id="PTHR15722">
    <property type="entry name" value="IFT140/172-RELATED"/>
    <property type="match status" value="1"/>
</dbReference>
<keyword evidence="2" id="KW-0853">WD repeat</keyword>
<protein>
    <recommendedName>
        <fullName evidence="10">Intraflagellar transport protein 140 homolog</fullName>
    </recommendedName>
</protein>
<feature type="domain" description="IF140 C-terminal TPR" evidence="6">
    <location>
        <begin position="448"/>
        <end position="571"/>
    </location>
</feature>
<evidence type="ECO:0000256" key="5">
    <source>
        <dbReference type="ARBA" id="ARBA00023273"/>
    </source>
</evidence>
<dbReference type="Gene3D" id="1.25.40.470">
    <property type="match status" value="1"/>
</dbReference>